<gene>
    <name evidence="1" type="ORF">CLOSTMETH_02953</name>
</gene>
<evidence type="ECO:0000313" key="2">
    <source>
        <dbReference type="Proteomes" id="UP000003340"/>
    </source>
</evidence>
<protein>
    <submittedName>
        <fullName evidence="1">Uncharacterized protein</fullName>
    </submittedName>
</protein>
<organism evidence="1 2">
    <name type="scientific">[Clostridium] methylpentosum DSM 5476</name>
    <dbReference type="NCBI Taxonomy" id="537013"/>
    <lineage>
        <taxon>Bacteria</taxon>
        <taxon>Bacillati</taxon>
        <taxon>Bacillota</taxon>
        <taxon>Clostridia</taxon>
        <taxon>Eubacteriales</taxon>
        <taxon>Oscillospiraceae</taxon>
        <taxon>Oscillospiraceae incertae sedis</taxon>
    </lineage>
</organism>
<sequence length="56" mass="6610">MNRPKNRKARQTTPQGECRCLILPRRRKSPTEAELFLEVSLIQLLSHLHSGRWLSR</sequence>
<reference evidence="1 2" key="1">
    <citation type="submission" date="2009-01" db="EMBL/GenBank/DDBJ databases">
        <authorList>
            <person name="Fulton L."/>
            <person name="Clifton S."/>
            <person name="Fulton B."/>
            <person name="Xu J."/>
            <person name="Minx P."/>
            <person name="Pepin K.H."/>
            <person name="Johnson M."/>
            <person name="Bhonagiri V."/>
            <person name="Nash W.E."/>
            <person name="Mardis E.R."/>
            <person name="Wilson R.K."/>
        </authorList>
    </citation>
    <scope>NUCLEOTIDE SEQUENCE [LARGE SCALE GENOMIC DNA]</scope>
    <source>
        <strain evidence="1 2">DSM 5476</strain>
    </source>
</reference>
<dbReference type="AlphaFoldDB" id="C0EGG0"/>
<evidence type="ECO:0000313" key="1">
    <source>
        <dbReference type="EMBL" id="EEG29436.1"/>
    </source>
</evidence>
<reference evidence="1 2" key="2">
    <citation type="submission" date="2009-02" db="EMBL/GenBank/DDBJ databases">
        <title>Draft genome sequence of Clostridium methylpentosum (DSM 5476).</title>
        <authorList>
            <person name="Sudarsanam P."/>
            <person name="Ley R."/>
            <person name="Guruge J."/>
            <person name="Turnbaugh P.J."/>
            <person name="Mahowald M."/>
            <person name="Liep D."/>
            <person name="Gordon J."/>
        </authorList>
    </citation>
    <scope>NUCLEOTIDE SEQUENCE [LARGE SCALE GENOMIC DNA]</scope>
    <source>
        <strain evidence="1 2">DSM 5476</strain>
    </source>
</reference>
<dbReference type="EMBL" id="ACEC01000102">
    <property type="protein sequence ID" value="EEG29436.1"/>
    <property type="molecule type" value="Genomic_DNA"/>
</dbReference>
<keyword evidence="2" id="KW-1185">Reference proteome</keyword>
<proteinExistence type="predicted"/>
<dbReference type="Proteomes" id="UP000003340">
    <property type="component" value="Unassembled WGS sequence"/>
</dbReference>
<dbReference type="HOGENOM" id="CLU_3006141_0_0_9"/>
<comment type="caution">
    <text evidence="1">The sequence shown here is derived from an EMBL/GenBank/DDBJ whole genome shotgun (WGS) entry which is preliminary data.</text>
</comment>
<accession>C0EGG0</accession>
<name>C0EGG0_9FIRM</name>